<dbReference type="PANTHER" id="PTHR11280:SF5">
    <property type="entry name" value="GLUCOSAMINE-6-PHOSPHATE ISOMERASE"/>
    <property type="match status" value="1"/>
</dbReference>
<keyword evidence="1 4" id="KW-0378">Hydrolase</keyword>
<dbReference type="AlphaFoldDB" id="A0AB39HE42"/>
<dbReference type="InterPro" id="IPR037171">
    <property type="entry name" value="NagB/RpiA_transferase-like"/>
</dbReference>
<reference evidence="4" key="1">
    <citation type="submission" date="2024-07" db="EMBL/GenBank/DDBJ databases">
        <title>Genome Analysis of a Potential Novel Vibrio Species Secreting pH- and Thermo-stable Alginate Lyase and its Application in Producing Alginate Oligosaccharides.</title>
        <authorList>
            <person name="Huang H."/>
            <person name="Bao K."/>
        </authorList>
    </citation>
    <scope>NUCLEOTIDE SEQUENCE</scope>
    <source>
        <strain evidence="4">HB236076</strain>
    </source>
</reference>
<sequence length="271" mass="30221">MRFIAFEGAHQVAAWSAEYIIDAINTVAPTAQRPFVLGLPTGSTPLATYQRLIQAYQAHRISFEHVVTFNMDEYAGLAKTSPDSYWYFMQHHFFDHIDINPQNTHRLDGGSLDPTSECVDFEAKIQELGGVDLFLGGIGSDGHIAFNEPGTSLHSRTRLCRLSERTRMDNARFFADHIARVPTHALSVGIETIMAAKTVVILATGSHKANAISDAIEGSINHLSPISYLQLHRDSIIVSDIDACQELKVKTLKHFQHIERAEIAKFNHLEE</sequence>
<proteinExistence type="predicted"/>
<dbReference type="GO" id="GO:0006043">
    <property type="term" value="P:glucosamine catabolic process"/>
    <property type="evidence" value="ECO:0007669"/>
    <property type="project" value="TreeGrafter"/>
</dbReference>
<dbReference type="GO" id="GO:0005975">
    <property type="term" value="P:carbohydrate metabolic process"/>
    <property type="evidence" value="ECO:0007669"/>
    <property type="project" value="InterPro"/>
</dbReference>
<dbReference type="RefSeq" id="WP_306100464.1">
    <property type="nucleotide sequence ID" value="NZ_CP162601.1"/>
</dbReference>
<evidence type="ECO:0000259" key="3">
    <source>
        <dbReference type="Pfam" id="PF01182"/>
    </source>
</evidence>
<evidence type="ECO:0000256" key="1">
    <source>
        <dbReference type="ARBA" id="ARBA00022801"/>
    </source>
</evidence>
<dbReference type="GO" id="GO:0006046">
    <property type="term" value="P:N-acetylglucosamine catabolic process"/>
    <property type="evidence" value="ECO:0007669"/>
    <property type="project" value="UniProtKB-UniRule"/>
</dbReference>
<protein>
    <recommendedName>
        <fullName evidence="2">Glucosamine-6-phosphate deaminase</fullName>
        <ecNumber evidence="2">3.5.99.6</ecNumber>
    </recommendedName>
</protein>
<dbReference type="KEGG" id="vih:AB0763_09280"/>
<dbReference type="InterPro" id="IPR006148">
    <property type="entry name" value="Glc/Gal-6P_isomerase"/>
</dbReference>
<dbReference type="InterPro" id="IPR018321">
    <property type="entry name" value="Glucosamine6P_isomerase_CS"/>
</dbReference>
<feature type="domain" description="Glucosamine/galactosamine-6-phosphate isomerase" evidence="3">
    <location>
        <begin position="10"/>
        <end position="233"/>
    </location>
</feature>
<dbReference type="PANTHER" id="PTHR11280">
    <property type="entry name" value="GLUCOSAMINE-6-PHOSPHATE ISOMERASE"/>
    <property type="match status" value="1"/>
</dbReference>
<dbReference type="CDD" id="cd01399">
    <property type="entry name" value="GlcN6P_deaminase"/>
    <property type="match status" value="1"/>
</dbReference>
<dbReference type="EC" id="3.5.99.6" evidence="2"/>
<dbReference type="GO" id="GO:0005737">
    <property type="term" value="C:cytoplasm"/>
    <property type="evidence" value="ECO:0007669"/>
    <property type="project" value="TreeGrafter"/>
</dbReference>
<dbReference type="SUPFAM" id="SSF100950">
    <property type="entry name" value="NagB/RpiA/CoA transferase-like"/>
    <property type="match status" value="1"/>
</dbReference>
<evidence type="ECO:0000313" key="4">
    <source>
        <dbReference type="EMBL" id="XDK24406.1"/>
    </source>
</evidence>
<organism evidence="4">
    <name type="scientific">Vibrio sp. HB236076</name>
    <dbReference type="NCBI Taxonomy" id="3232307"/>
    <lineage>
        <taxon>Bacteria</taxon>
        <taxon>Pseudomonadati</taxon>
        <taxon>Pseudomonadota</taxon>
        <taxon>Gammaproteobacteria</taxon>
        <taxon>Vibrionales</taxon>
        <taxon>Vibrionaceae</taxon>
        <taxon>Vibrio</taxon>
    </lineage>
</organism>
<dbReference type="NCBIfam" id="TIGR00502">
    <property type="entry name" value="nagB"/>
    <property type="match status" value="1"/>
</dbReference>
<name>A0AB39HE42_9VIBR</name>
<evidence type="ECO:0000256" key="2">
    <source>
        <dbReference type="NCBIfam" id="TIGR00502"/>
    </source>
</evidence>
<gene>
    <name evidence="4" type="primary">nagB</name>
    <name evidence="4" type="ORF">AB0763_09280</name>
</gene>
<dbReference type="GO" id="GO:0019262">
    <property type="term" value="P:N-acetylneuraminate catabolic process"/>
    <property type="evidence" value="ECO:0007669"/>
    <property type="project" value="TreeGrafter"/>
</dbReference>
<dbReference type="Gene3D" id="3.40.50.1360">
    <property type="match status" value="1"/>
</dbReference>
<accession>A0AB39HE42</accession>
<dbReference type="GO" id="GO:0042802">
    <property type="term" value="F:identical protein binding"/>
    <property type="evidence" value="ECO:0007669"/>
    <property type="project" value="TreeGrafter"/>
</dbReference>
<dbReference type="PROSITE" id="PS01161">
    <property type="entry name" value="GLC_GALNAC_ISOMERASE"/>
    <property type="match status" value="1"/>
</dbReference>
<dbReference type="EMBL" id="CP162601">
    <property type="protein sequence ID" value="XDK24406.1"/>
    <property type="molecule type" value="Genomic_DNA"/>
</dbReference>
<dbReference type="InterPro" id="IPR004547">
    <property type="entry name" value="Glucosamine6P_isomerase"/>
</dbReference>
<dbReference type="Pfam" id="PF01182">
    <property type="entry name" value="Glucosamine_iso"/>
    <property type="match status" value="1"/>
</dbReference>
<dbReference type="GO" id="GO:0004342">
    <property type="term" value="F:glucosamine-6-phosphate deaminase activity"/>
    <property type="evidence" value="ECO:0007669"/>
    <property type="project" value="UniProtKB-UniRule"/>
</dbReference>